<keyword evidence="1" id="KW-0853">WD repeat</keyword>
<feature type="repeat" description="WD" evidence="1">
    <location>
        <begin position="329"/>
        <end position="371"/>
    </location>
</feature>
<dbReference type="Proteomes" id="UP000823674">
    <property type="component" value="Chromosome A04"/>
</dbReference>
<dbReference type="SMART" id="SM00320">
    <property type="entry name" value="WD40"/>
    <property type="match status" value="7"/>
</dbReference>
<feature type="repeat" description="WD" evidence="1">
    <location>
        <begin position="286"/>
        <end position="318"/>
    </location>
</feature>
<organism evidence="2 3">
    <name type="scientific">Brassica rapa subsp. trilocularis</name>
    <dbReference type="NCBI Taxonomy" id="1813537"/>
    <lineage>
        <taxon>Eukaryota</taxon>
        <taxon>Viridiplantae</taxon>
        <taxon>Streptophyta</taxon>
        <taxon>Embryophyta</taxon>
        <taxon>Tracheophyta</taxon>
        <taxon>Spermatophyta</taxon>
        <taxon>Magnoliopsida</taxon>
        <taxon>eudicotyledons</taxon>
        <taxon>Gunneridae</taxon>
        <taxon>Pentapetalae</taxon>
        <taxon>rosids</taxon>
        <taxon>malvids</taxon>
        <taxon>Brassicales</taxon>
        <taxon>Brassicaceae</taxon>
        <taxon>Brassiceae</taxon>
        <taxon>Brassica</taxon>
    </lineage>
</organism>
<dbReference type="EMBL" id="JADBGQ010000004">
    <property type="protein sequence ID" value="KAG5401878.1"/>
    <property type="molecule type" value="Genomic_DNA"/>
</dbReference>
<comment type="caution">
    <text evidence="2">The sequence shown here is derived from an EMBL/GenBank/DDBJ whole genome shotgun (WGS) entry which is preliminary data.</text>
</comment>
<evidence type="ECO:0000313" key="3">
    <source>
        <dbReference type="Proteomes" id="UP000823674"/>
    </source>
</evidence>
<keyword evidence="3" id="KW-1185">Reference proteome</keyword>
<dbReference type="InterPro" id="IPR001680">
    <property type="entry name" value="WD40_rpt"/>
</dbReference>
<dbReference type="Pfam" id="PF00400">
    <property type="entry name" value="WD40"/>
    <property type="match status" value="4"/>
</dbReference>
<evidence type="ECO:0000256" key="1">
    <source>
        <dbReference type="PROSITE-ProRule" id="PRU00221"/>
    </source>
</evidence>
<dbReference type="CDD" id="cd00200">
    <property type="entry name" value="WD40"/>
    <property type="match status" value="1"/>
</dbReference>
<dbReference type="InterPro" id="IPR015943">
    <property type="entry name" value="WD40/YVTN_repeat-like_dom_sf"/>
</dbReference>
<dbReference type="InterPro" id="IPR044716">
    <property type="entry name" value="LEUNIG-like"/>
</dbReference>
<accession>A0ABQ7MUD5</accession>
<protein>
    <submittedName>
        <fullName evidence="2">Uncharacterized protein</fullName>
    </submittedName>
</protein>
<sequence length="532" mass="58110">MLVKFKPFLFHWELRFKLCDYSNIAIDASGGTNEKNSEAAAAYIEAQQGKAKEQQLQMQQMQMLRQAQMQRGNSNYPFSRGSSECQMVQGNHQGGVSAALQQLQSQSQQTPEINFGASPRQLLVDPSTVYGQGILQSKLGMRNAGLNFGVGALPLKGWPLTPSTPSTDTPVDGVAIAGNMQHVNNMPKGPMMYGSDGISGLASSANQLDDMEPFGDVGALEDNVESFLSQDDGDGGSIFSTLKRNPSERAETPKGFSFSELLASAGHDKKYVFIWNMETLHTESTPEEHGHIITDVRFRPNTTQLATSSFDKTIKIWDASDPGYFRRTISSHTAPVMSLDFHPNKTEIFCSCDGNNDIRFWNINASNYIRASKASSCTLGASTQVRFQPISGKFLAAASDNTVSLVDVEKDIRVHLLKGHSSNVNSVCWNTSGELLASVSENSVKLWSPSSGDCIHELSSSGNKFHSCVFHTSYPNLFVIGGYQQSLELWTTKENKCMTIPAHECVISALAQSPSTGMMASASHDKSVKIWK</sequence>
<evidence type="ECO:0000313" key="2">
    <source>
        <dbReference type="EMBL" id="KAG5401878.1"/>
    </source>
</evidence>
<dbReference type="SUPFAM" id="SSF50978">
    <property type="entry name" value="WD40 repeat-like"/>
    <property type="match status" value="1"/>
</dbReference>
<dbReference type="Gene3D" id="2.130.10.10">
    <property type="entry name" value="YVTN repeat-like/Quinoprotein amine dehydrogenase"/>
    <property type="match status" value="2"/>
</dbReference>
<feature type="repeat" description="WD" evidence="1">
    <location>
        <begin position="500"/>
        <end position="532"/>
    </location>
</feature>
<dbReference type="PANTHER" id="PTHR44376">
    <property type="entry name" value="TRANSCRIPTIONAL REGULATOR OF FILAMENTOUS GROWTH FLO8"/>
    <property type="match status" value="1"/>
</dbReference>
<dbReference type="PANTHER" id="PTHR44376:SF9">
    <property type="entry name" value="TRANSCRIPTIONAL COREPRESSOR LEUNIG_HOMOLOG"/>
    <property type="match status" value="1"/>
</dbReference>
<reference evidence="2 3" key="1">
    <citation type="submission" date="2021-03" db="EMBL/GenBank/DDBJ databases">
        <authorList>
            <person name="King G.J."/>
            <person name="Bancroft I."/>
            <person name="Baten A."/>
            <person name="Bloomfield J."/>
            <person name="Borpatragohain P."/>
            <person name="He Z."/>
            <person name="Irish N."/>
            <person name="Irwin J."/>
            <person name="Liu K."/>
            <person name="Mauleon R.P."/>
            <person name="Moore J."/>
            <person name="Morris R."/>
            <person name="Ostergaard L."/>
            <person name="Wang B."/>
            <person name="Wells R."/>
        </authorList>
    </citation>
    <scope>NUCLEOTIDE SEQUENCE [LARGE SCALE GENOMIC DNA]</scope>
    <source>
        <strain evidence="2">R-o-18</strain>
        <tissue evidence="2">Leaf</tissue>
    </source>
</reference>
<proteinExistence type="predicted"/>
<name>A0ABQ7MUD5_BRACM</name>
<dbReference type="PROSITE" id="PS50082">
    <property type="entry name" value="WD_REPEATS_2"/>
    <property type="match status" value="4"/>
</dbReference>
<feature type="repeat" description="WD" evidence="1">
    <location>
        <begin position="417"/>
        <end position="457"/>
    </location>
</feature>
<dbReference type="InterPro" id="IPR036322">
    <property type="entry name" value="WD40_repeat_dom_sf"/>
</dbReference>
<dbReference type="PROSITE" id="PS50294">
    <property type="entry name" value="WD_REPEATS_REGION"/>
    <property type="match status" value="2"/>
</dbReference>
<gene>
    <name evidence="2" type="primary">A04p030670.1_BraROA</name>
    <name evidence="2" type="ORF">IGI04_016485</name>
</gene>